<dbReference type="Gene3D" id="3.40.50.1820">
    <property type="entry name" value="alpha/beta hydrolase"/>
    <property type="match status" value="1"/>
</dbReference>
<dbReference type="AlphaFoldDB" id="A0A6J7DGJ3"/>
<proteinExistence type="predicted"/>
<organism evidence="2">
    <name type="scientific">freshwater metagenome</name>
    <dbReference type="NCBI Taxonomy" id="449393"/>
    <lineage>
        <taxon>unclassified sequences</taxon>
        <taxon>metagenomes</taxon>
        <taxon>ecological metagenomes</taxon>
    </lineage>
</organism>
<dbReference type="InterPro" id="IPR000073">
    <property type="entry name" value="AB_hydrolase_1"/>
</dbReference>
<name>A0A6J7DGJ3_9ZZZZ</name>
<dbReference type="PANTHER" id="PTHR43433:SF5">
    <property type="entry name" value="AB HYDROLASE-1 DOMAIN-CONTAINING PROTEIN"/>
    <property type="match status" value="1"/>
</dbReference>
<dbReference type="EMBL" id="CAFBLP010000010">
    <property type="protein sequence ID" value="CAB4867529.1"/>
    <property type="molecule type" value="Genomic_DNA"/>
</dbReference>
<dbReference type="Pfam" id="PF00561">
    <property type="entry name" value="Abhydrolase_1"/>
    <property type="match status" value="1"/>
</dbReference>
<evidence type="ECO:0000313" key="2">
    <source>
        <dbReference type="EMBL" id="CAB4867529.1"/>
    </source>
</evidence>
<dbReference type="PANTHER" id="PTHR43433">
    <property type="entry name" value="HYDROLASE, ALPHA/BETA FOLD FAMILY PROTEIN"/>
    <property type="match status" value="1"/>
</dbReference>
<dbReference type="SUPFAM" id="SSF53474">
    <property type="entry name" value="alpha/beta-Hydrolases"/>
    <property type="match status" value="1"/>
</dbReference>
<sequence>MATLEVGTATVGYAVEGAGTPVLLFHGTTMARTCWDMVRGAMPANTYQFVLFEFPGSGESSQPASPLTVEGIVEQALALMDHLGHDRFHVGGYSLGAVTALATAAAAPGRVLSVTSLCGWAAADARQRVTFELWKRLIQTDPELFMRYAMADGFTASALSMLEPMLDAMIAMGAGTIAPGSAAQLDLDMSLDISAMLAAICVPALIIGATEDRWVDISHSRSLAENITGSRLVELPAGHLVIQELAADVATLLHAHIGAV</sequence>
<dbReference type="InterPro" id="IPR029058">
    <property type="entry name" value="AB_hydrolase_fold"/>
</dbReference>
<accession>A0A6J7DGJ3</accession>
<evidence type="ECO:0000259" key="1">
    <source>
        <dbReference type="Pfam" id="PF00561"/>
    </source>
</evidence>
<feature type="domain" description="AB hydrolase-1" evidence="1">
    <location>
        <begin position="21"/>
        <end position="241"/>
    </location>
</feature>
<dbReference type="InterPro" id="IPR050471">
    <property type="entry name" value="AB_hydrolase"/>
</dbReference>
<protein>
    <submittedName>
        <fullName evidence="2">Unannotated protein</fullName>
    </submittedName>
</protein>
<gene>
    <name evidence="2" type="ORF">UFOPK3376_00626</name>
</gene>
<reference evidence="2" key="1">
    <citation type="submission" date="2020-05" db="EMBL/GenBank/DDBJ databases">
        <authorList>
            <person name="Chiriac C."/>
            <person name="Salcher M."/>
            <person name="Ghai R."/>
            <person name="Kavagutti S V."/>
        </authorList>
    </citation>
    <scope>NUCLEOTIDE SEQUENCE</scope>
</reference>